<keyword evidence="2" id="KW-1185">Reference proteome</keyword>
<reference evidence="1 2" key="1">
    <citation type="journal article" date="2018" name="Sci. Rep.">
        <title>Genomic signatures of local adaptation to the degree of environmental predictability in rotifers.</title>
        <authorList>
            <person name="Franch-Gras L."/>
            <person name="Hahn C."/>
            <person name="Garcia-Roger E.M."/>
            <person name="Carmona M.J."/>
            <person name="Serra M."/>
            <person name="Gomez A."/>
        </authorList>
    </citation>
    <scope>NUCLEOTIDE SEQUENCE [LARGE SCALE GENOMIC DNA]</scope>
    <source>
        <strain evidence="1">HYR1</strain>
    </source>
</reference>
<organism evidence="1 2">
    <name type="scientific">Brachionus plicatilis</name>
    <name type="common">Marine rotifer</name>
    <name type="synonym">Brachionus muelleri</name>
    <dbReference type="NCBI Taxonomy" id="10195"/>
    <lineage>
        <taxon>Eukaryota</taxon>
        <taxon>Metazoa</taxon>
        <taxon>Spiralia</taxon>
        <taxon>Gnathifera</taxon>
        <taxon>Rotifera</taxon>
        <taxon>Eurotatoria</taxon>
        <taxon>Monogononta</taxon>
        <taxon>Pseudotrocha</taxon>
        <taxon>Ploima</taxon>
        <taxon>Brachionidae</taxon>
        <taxon>Brachionus</taxon>
    </lineage>
</organism>
<dbReference type="EMBL" id="REGN01000561">
    <property type="protein sequence ID" value="RNA41060.1"/>
    <property type="molecule type" value="Genomic_DNA"/>
</dbReference>
<comment type="caution">
    <text evidence="1">The sequence shown here is derived from an EMBL/GenBank/DDBJ whole genome shotgun (WGS) entry which is preliminary data.</text>
</comment>
<gene>
    <name evidence="1" type="ORF">BpHYR1_035060</name>
</gene>
<protein>
    <submittedName>
        <fullName evidence="1">Uncharacterized protein</fullName>
    </submittedName>
</protein>
<proteinExistence type="predicted"/>
<name>A0A3M7SZP3_BRAPC</name>
<evidence type="ECO:0000313" key="1">
    <source>
        <dbReference type="EMBL" id="RNA41060.1"/>
    </source>
</evidence>
<accession>A0A3M7SZP3</accession>
<evidence type="ECO:0000313" key="2">
    <source>
        <dbReference type="Proteomes" id="UP000276133"/>
    </source>
</evidence>
<dbReference type="AlphaFoldDB" id="A0A3M7SZP3"/>
<dbReference type="Proteomes" id="UP000276133">
    <property type="component" value="Unassembled WGS sequence"/>
</dbReference>
<sequence>MFTINICAFIDKSVLVLLFVAQRNELLIKEKSHFLFDEINIYAKIYQIKGNNCGFKVQHNIRIWIIKNEEYSNMFIFWETNLSMEIGWKTLKNK</sequence>